<keyword evidence="1 2" id="KW-0808">Transferase</keyword>
<dbReference type="GO" id="GO:0003852">
    <property type="term" value="F:2-isopropylmalate synthase activity"/>
    <property type="evidence" value="ECO:0007669"/>
    <property type="project" value="UniProtKB-EC"/>
</dbReference>
<dbReference type="NCBIfam" id="TIGR02660">
    <property type="entry name" value="nifV_homocitr"/>
    <property type="match status" value="1"/>
</dbReference>
<dbReference type="InterPro" id="IPR054691">
    <property type="entry name" value="LeuA/HCS_post-cat"/>
</dbReference>
<dbReference type="PANTHER" id="PTHR42880">
    <property type="entry name" value="HOMOCITRATE SYNTHASE"/>
    <property type="match status" value="1"/>
</dbReference>
<dbReference type="PROSITE" id="PS00815">
    <property type="entry name" value="AIPM_HOMOCIT_SYNTH_1"/>
    <property type="match status" value="1"/>
</dbReference>
<evidence type="ECO:0000313" key="4">
    <source>
        <dbReference type="EMBL" id="OIQ60912.1"/>
    </source>
</evidence>
<evidence type="ECO:0000259" key="3">
    <source>
        <dbReference type="PROSITE" id="PS50991"/>
    </source>
</evidence>
<reference evidence="4 5" key="1">
    <citation type="submission" date="2016-08" db="EMBL/GenBank/DDBJ databases">
        <title>Genome-based comparison of Moorella thermoacetic strains.</title>
        <authorList>
            <person name="Poehlein A."/>
            <person name="Bengelsdorf F.R."/>
            <person name="Esser C."/>
            <person name="Duerre P."/>
            <person name="Daniel R."/>
        </authorList>
    </citation>
    <scope>NUCLEOTIDE SEQUENCE [LARGE SCALE GENOMIC DNA]</scope>
    <source>
        <strain evidence="4 5">DSM 21394</strain>
    </source>
</reference>
<dbReference type="CDD" id="cd07939">
    <property type="entry name" value="DRE_TIM_NifV"/>
    <property type="match status" value="1"/>
</dbReference>
<dbReference type="PANTHER" id="PTHR42880:SF1">
    <property type="entry name" value="ISOPROPYLMALATE_HOMOCITRATE_CITRAMALATE SYNTHASE FAMILY PROTEIN"/>
    <property type="match status" value="1"/>
</dbReference>
<name>A0A1J5NRN7_NEOTH</name>
<proteinExistence type="inferred from homology"/>
<dbReference type="PROSITE" id="PS00816">
    <property type="entry name" value="AIPM_HOMOCIT_SYNTH_2"/>
    <property type="match status" value="1"/>
</dbReference>
<dbReference type="AlphaFoldDB" id="A0A1J5NRN7"/>
<dbReference type="Pfam" id="PF00682">
    <property type="entry name" value="HMGL-like"/>
    <property type="match status" value="1"/>
</dbReference>
<accession>A0A1J5NRN7</accession>
<dbReference type="Gene3D" id="1.10.238.260">
    <property type="match status" value="1"/>
</dbReference>
<dbReference type="InterPro" id="IPR013477">
    <property type="entry name" value="NifV/FrbC"/>
</dbReference>
<dbReference type="PROSITE" id="PS50991">
    <property type="entry name" value="PYR_CT"/>
    <property type="match status" value="1"/>
</dbReference>
<organism evidence="4 5">
    <name type="scientific">Neomoorella thermoacetica</name>
    <name type="common">Clostridium thermoaceticum</name>
    <dbReference type="NCBI Taxonomy" id="1525"/>
    <lineage>
        <taxon>Bacteria</taxon>
        <taxon>Bacillati</taxon>
        <taxon>Bacillota</taxon>
        <taxon>Clostridia</taxon>
        <taxon>Neomoorellales</taxon>
        <taxon>Neomoorellaceae</taxon>
        <taxon>Neomoorella</taxon>
    </lineage>
</organism>
<keyword evidence="4" id="KW-0012">Acyltransferase</keyword>
<comment type="caution">
    <text evidence="4">The sequence shown here is derived from an EMBL/GenBank/DDBJ whole genome shotgun (WGS) entry which is preliminary data.</text>
</comment>
<dbReference type="EC" id="2.3.3.13" evidence="4"/>
<dbReference type="FunFam" id="1.10.238.260:FF:000001">
    <property type="entry name" value="2-isopropylmalate synthase"/>
    <property type="match status" value="1"/>
</dbReference>
<dbReference type="GO" id="GO:0019752">
    <property type="term" value="P:carboxylic acid metabolic process"/>
    <property type="evidence" value="ECO:0007669"/>
    <property type="project" value="InterPro"/>
</dbReference>
<dbReference type="Proteomes" id="UP000182811">
    <property type="component" value="Unassembled WGS sequence"/>
</dbReference>
<feature type="domain" description="Pyruvate carboxyltransferase" evidence="3">
    <location>
        <begin position="77"/>
        <end position="328"/>
    </location>
</feature>
<dbReference type="SUPFAM" id="SSF51569">
    <property type="entry name" value="Aldolase"/>
    <property type="match status" value="1"/>
</dbReference>
<protein>
    <submittedName>
        <fullName evidence="4">2-isopropylmalate synthase</fullName>
        <ecNumber evidence="4">2.3.3.13</ecNumber>
    </submittedName>
</protein>
<evidence type="ECO:0000313" key="5">
    <source>
        <dbReference type="Proteomes" id="UP000182811"/>
    </source>
</evidence>
<sequence length="453" mass="50043">MRYLFAVPCTSMAVDEAILLEHREGKRRNTPPAGSRDGEVYWILADTGQETLFFCGIHLEYAGVKPSQRGEKMGGQIKIVDTTLRDGEQTAGVVFANSEKLRIAKMLDAIGVDQIEAGVPVMGGDEKRVIKEIVDAGLRASIMGWNRAVIDDVRHSLDCGCDAVAISISTSDIHIEHKLRSTREKVIESMSRACEFAKKHNLYVSVNAEDASRTDPDYLLQFARAAREAGADRLRFCDTVGIMDPFSTYEKIKWLREEVGLDVEMHMHNDFGMATANTLAGLRAGARYAGVTVVGLGERAGNAALEEVVMALKYLDNIDLKFKTEQFRELAEYVSLAARRQLPAWKAVVGSNMFAHESGIHADGALKDPRTYEVMTPEEVGLERQIVIGKHSGTAAIKAKFAEYGVHLEEADAAAILARVRALAVELKRPLFDKELAHIYEDYQEARKKAATV</sequence>
<dbReference type="EMBL" id="MDDC01000003">
    <property type="protein sequence ID" value="OIQ60912.1"/>
    <property type="molecule type" value="Genomic_DNA"/>
</dbReference>
<evidence type="ECO:0000256" key="2">
    <source>
        <dbReference type="RuleBase" id="RU003523"/>
    </source>
</evidence>
<dbReference type="InterPro" id="IPR013785">
    <property type="entry name" value="Aldolase_TIM"/>
</dbReference>
<dbReference type="Gene3D" id="3.20.20.70">
    <property type="entry name" value="Aldolase class I"/>
    <property type="match status" value="1"/>
</dbReference>
<evidence type="ECO:0000256" key="1">
    <source>
        <dbReference type="ARBA" id="ARBA00022679"/>
    </source>
</evidence>
<dbReference type="InterPro" id="IPR002034">
    <property type="entry name" value="AIPM/Hcit_synth_CS"/>
</dbReference>
<gene>
    <name evidence="4" type="primary">leuA_2</name>
    <name evidence="4" type="ORF">MOTE_04390</name>
</gene>
<dbReference type="Pfam" id="PF22617">
    <property type="entry name" value="HCS_D2"/>
    <property type="match status" value="1"/>
</dbReference>
<dbReference type="InterPro" id="IPR000891">
    <property type="entry name" value="PYR_CT"/>
</dbReference>
<comment type="similarity">
    <text evidence="2">Belongs to the alpha-IPM synthase/homocitrate synthase family.</text>
</comment>